<sequence>MSIGKAEFVVDRSLYVLYENLRMLNPSVFDMVKALNVVLVQQGWAINTCEDLEFFIDLIESYEQEMP</sequence>
<proteinExistence type="predicted"/>
<accession>A0A0J1GV88</accession>
<dbReference type="Proteomes" id="UP000036097">
    <property type="component" value="Unassembled WGS sequence"/>
</dbReference>
<dbReference type="PATRIC" id="fig|1195763.3.peg.3924"/>
<evidence type="ECO:0000313" key="2">
    <source>
        <dbReference type="Proteomes" id="UP000036097"/>
    </source>
</evidence>
<evidence type="ECO:0000313" key="1">
    <source>
        <dbReference type="EMBL" id="KLV03668.1"/>
    </source>
</evidence>
<dbReference type="OrthoDB" id="5820696at2"/>
<gene>
    <name evidence="1" type="ORF">ABT56_18365</name>
</gene>
<dbReference type="EMBL" id="LDOT01000028">
    <property type="protein sequence ID" value="KLV03668.1"/>
    <property type="molecule type" value="Genomic_DNA"/>
</dbReference>
<protein>
    <submittedName>
        <fullName evidence="1">Uncharacterized protein</fullName>
    </submittedName>
</protein>
<dbReference type="AlphaFoldDB" id="A0A0J1GV88"/>
<reference evidence="1 2" key="1">
    <citation type="submission" date="2015-05" db="EMBL/GenBank/DDBJ databases">
        <title>Photobacterium galathea sp. nov.</title>
        <authorList>
            <person name="Machado H."/>
            <person name="Gram L."/>
        </authorList>
    </citation>
    <scope>NUCLEOTIDE SEQUENCE [LARGE SCALE GENOMIC DNA]</scope>
    <source>
        <strain evidence="1 2">CGMCC 1.12159</strain>
    </source>
</reference>
<name>A0A0J1GV88_9GAMM</name>
<organism evidence="1 2">
    <name type="scientific">Photobacterium aquae</name>
    <dbReference type="NCBI Taxonomy" id="1195763"/>
    <lineage>
        <taxon>Bacteria</taxon>
        <taxon>Pseudomonadati</taxon>
        <taxon>Pseudomonadota</taxon>
        <taxon>Gammaproteobacteria</taxon>
        <taxon>Vibrionales</taxon>
        <taxon>Vibrionaceae</taxon>
        <taxon>Photobacterium</taxon>
    </lineage>
</organism>
<keyword evidence="2" id="KW-1185">Reference proteome</keyword>
<comment type="caution">
    <text evidence="1">The sequence shown here is derived from an EMBL/GenBank/DDBJ whole genome shotgun (WGS) entry which is preliminary data.</text>
</comment>